<keyword evidence="7" id="KW-1185">Reference proteome</keyword>
<dbReference type="PANTHER" id="PTHR30055:SF234">
    <property type="entry name" value="HTH-TYPE TRANSCRIPTIONAL REGULATOR BETI"/>
    <property type="match status" value="1"/>
</dbReference>
<dbReference type="InterPro" id="IPR009057">
    <property type="entry name" value="Homeodomain-like_sf"/>
</dbReference>
<dbReference type="InterPro" id="IPR050109">
    <property type="entry name" value="HTH-type_TetR-like_transc_reg"/>
</dbReference>
<dbReference type="AlphaFoldDB" id="A0A2N5DPK2"/>
<evidence type="ECO:0000256" key="1">
    <source>
        <dbReference type="ARBA" id="ARBA00023015"/>
    </source>
</evidence>
<dbReference type="Pfam" id="PF00440">
    <property type="entry name" value="TetR_N"/>
    <property type="match status" value="1"/>
</dbReference>
<dbReference type="GO" id="GO:0000976">
    <property type="term" value="F:transcription cis-regulatory region binding"/>
    <property type="evidence" value="ECO:0007669"/>
    <property type="project" value="TreeGrafter"/>
</dbReference>
<protein>
    <submittedName>
        <fullName evidence="6">TetR/AcrR family transcriptional regulator</fullName>
    </submittedName>
</protein>
<evidence type="ECO:0000256" key="4">
    <source>
        <dbReference type="PROSITE-ProRule" id="PRU00335"/>
    </source>
</evidence>
<dbReference type="GO" id="GO:0003700">
    <property type="term" value="F:DNA-binding transcription factor activity"/>
    <property type="evidence" value="ECO:0007669"/>
    <property type="project" value="TreeGrafter"/>
</dbReference>
<evidence type="ECO:0000256" key="3">
    <source>
        <dbReference type="ARBA" id="ARBA00023163"/>
    </source>
</evidence>
<dbReference type="PROSITE" id="PS01081">
    <property type="entry name" value="HTH_TETR_1"/>
    <property type="match status" value="1"/>
</dbReference>
<dbReference type="Proteomes" id="UP000234479">
    <property type="component" value="Unassembled WGS sequence"/>
</dbReference>
<dbReference type="InterPro" id="IPR023772">
    <property type="entry name" value="DNA-bd_HTH_TetR-type_CS"/>
</dbReference>
<organism evidence="6 7">
    <name type="scientific">Caulobacter zeae</name>
    <dbReference type="NCBI Taxonomy" id="2055137"/>
    <lineage>
        <taxon>Bacteria</taxon>
        <taxon>Pseudomonadati</taxon>
        <taxon>Pseudomonadota</taxon>
        <taxon>Alphaproteobacteria</taxon>
        <taxon>Caulobacterales</taxon>
        <taxon>Caulobacteraceae</taxon>
        <taxon>Caulobacter</taxon>
    </lineage>
</organism>
<feature type="domain" description="HTH tetR-type" evidence="5">
    <location>
        <begin position="17"/>
        <end position="77"/>
    </location>
</feature>
<dbReference type="Gene3D" id="1.10.357.10">
    <property type="entry name" value="Tetracycline Repressor, domain 2"/>
    <property type="match status" value="1"/>
</dbReference>
<evidence type="ECO:0000313" key="6">
    <source>
        <dbReference type="EMBL" id="PLR27991.1"/>
    </source>
</evidence>
<keyword evidence="3" id="KW-0804">Transcription</keyword>
<dbReference type="InterPro" id="IPR001647">
    <property type="entry name" value="HTH_TetR"/>
</dbReference>
<gene>
    <name evidence="6" type="ORF">SGCZBJ_06495</name>
</gene>
<feature type="DNA-binding region" description="H-T-H motif" evidence="4">
    <location>
        <begin position="40"/>
        <end position="59"/>
    </location>
</feature>
<name>A0A2N5DPK2_9CAUL</name>
<dbReference type="PANTHER" id="PTHR30055">
    <property type="entry name" value="HTH-TYPE TRANSCRIPTIONAL REGULATOR RUTR"/>
    <property type="match status" value="1"/>
</dbReference>
<dbReference type="PROSITE" id="PS50977">
    <property type="entry name" value="HTH_TETR_2"/>
    <property type="match status" value="1"/>
</dbReference>
<keyword evidence="1" id="KW-0805">Transcription regulation</keyword>
<proteinExistence type="predicted"/>
<reference evidence="6 7" key="1">
    <citation type="submission" date="2017-12" db="EMBL/GenBank/DDBJ databases">
        <title>The genome sequence of Caulobacter sp. 410.</title>
        <authorList>
            <person name="Gao J."/>
            <person name="Mao X."/>
            <person name="Sun J."/>
        </authorList>
    </citation>
    <scope>NUCLEOTIDE SEQUENCE [LARGE SCALE GENOMIC DNA]</scope>
    <source>
        <strain evidence="6 7">410</strain>
    </source>
</reference>
<comment type="caution">
    <text evidence="6">The sequence shown here is derived from an EMBL/GenBank/DDBJ whole genome shotgun (WGS) entry which is preliminary data.</text>
</comment>
<accession>A0A2N5DPK2</accession>
<sequence length="201" mass="21840">MDQRRGGARLERERKASAQRRDILIAATERAQASGFHSATMDQIARGAGLSVGQVYRHFENKDAIIGAVAQARARKVLDPFEHHAQGEPVLETLLRDAPSALRQARDSKVAALDLEILAEAERNAVVAQVVHDVETAQLERGVEALAPFRKPGWTDDDMVARIAFLGLILDGLQLRGARGSTAAPAAMERAYRDIIAALFG</sequence>
<evidence type="ECO:0000256" key="2">
    <source>
        <dbReference type="ARBA" id="ARBA00023125"/>
    </source>
</evidence>
<evidence type="ECO:0000313" key="7">
    <source>
        <dbReference type="Proteomes" id="UP000234479"/>
    </source>
</evidence>
<dbReference type="SUPFAM" id="SSF46689">
    <property type="entry name" value="Homeodomain-like"/>
    <property type="match status" value="1"/>
</dbReference>
<keyword evidence="2 4" id="KW-0238">DNA-binding</keyword>
<dbReference type="EMBL" id="PJRS01000011">
    <property type="protein sequence ID" value="PLR27991.1"/>
    <property type="molecule type" value="Genomic_DNA"/>
</dbReference>
<evidence type="ECO:0000259" key="5">
    <source>
        <dbReference type="PROSITE" id="PS50977"/>
    </source>
</evidence>
<dbReference type="PRINTS" id="PR00455">
    <property type="entry name" value="HTHTETR"/>
</dbReference>
<dbReference type="OrthoDB" id="9808189at2"/>